<gene>
    <name evidence="1" type="ORF">PN492_12685</name>
</gene>
<organism evidence="1 2">
    <name type="scientific">Dolichospermum circinale CS-537/01</name>
    <dbReference type="NCBI Taxonomy" id="3021739"/>
    <lineage>
        <taxon>Bacteria</taxon>
        <taxon>Bacillati</taxon>
        <taxon>Cyanobacteriota</taxon>
        <taxon>Cyanophyceae</taxon>
        <taxon>Nostocales</taxon>
        <taxon>Aphanizomenonaceae</taxon>
        <taxon>Dolichospermum</taxon>
        <taxon>Dolichospermum circinale</taxon>
    </lineage>
</organism>
<name>A0ABT5A7F9_9CYAN</name>
<proteinExistence type="predicted"/>
<protein>
    <recommendedName>
        <fullName evidence="3">ABC transporter ATP-binding protein</fullName>
    </recommendedName>
</protein>
<sequence>MTQLTIAKLDKAYGNRSFVAINDATAGFSATTDAIIEVTGLTGTLTVNNFTTALA</sequence>
<comment type="caution">
    <text evidence="1">The sequence shown here is derived from an EMBL/GenBank/DDBJ whole genome shotgun (WGS) entry which is preliminary data.</text>
</comment>
<reference evidence="1 2" key="1">
    <citation type="submission" date="2023-01" db="EMBL/GenBank/DDBJ databases">
        <title>Genomes from the Australian National Cyanobacteria Reference Collection.</title>
        <authorList>
            <person name="Willis A."/>
            <person name="Lee E.M.F."/>
        </authorList>
    </citation>
    <scope>NUCLEOTIDE SEQUENCE [LARGE SCALE GENOMIC DNA]</scope>
    <source>
        <strain evidence="1 2">CS-537/01</strain>
    </source>
</reference>
<dbReference type="EMBL" id="JAQMTU010000075">
    <property type="protein sequence ID" value="MDB9487393.1"/>
    <property type="molecule type" value="Genomic_DNA"/>
</dbReference>
<keyword evidence="2" id="KW-1185">Reference proteome</keyword>
<dbReference type="InterPro" id="IPR048165">
    <property type="entry name" value="Bluetail_dom"/>
</dbReference>
<evidence type="ECO:0008006" key="3">
    <source>
        <dbReference type="Google" id="ProtNLM"/>
    </source>
</evidence>
<dbReference type="Proteomes" id="UP001212123">
    <property type="component" value="Unassembled WGS sequence"/>
</dbReference>
<evidence type="ECO:0000313" key="2">
    <source>
        <dbReference type="Proteomes" id="UP001212123"/>
    </source>
</evidence>
<dbReference type="NCBIfam" id="NF041519">
    <property type="entry name" value="bluetail"/>
    <property type="match status" value="1"/>
</dbReference>
<dbReference type="RefSeq" id="WP_271805688.1">
    <property type="nucleotide sequence ID" value="NZ_JAQMTU010000075.1"/>
</dbReference>
<evidence type="ECO:0000313" key="1">
    <source>
        <dbReference type="EMBL" id="MDB9487393.1"/>
    </source>
</evidence>
<accession>A0ABT5A7F9</accession>